<gene>
    <name evidence="2" type="ORF">HK105_201627</name>
</gene>
<protein>
    <submittedName>
        <fullName evidence="2">Uncharacterized protein</fullName>
    </submittedName>
</protein>
<feature type="compositionally biased region" description="Basic and acidic residues" evidence="1">
    <location>
        <begin position="1"/>
        <end position="16"/>
    </location>
</feature>
<dbReference type="EMBL" id="JADGIZ020000005">
    <property type="protein sequence ID" value="KAL2918793.1"/>
    <property type="molecule type" value="Genomic_DNA"/>
</dbReference>
<sequence length="89" mass="9357">MPRRSDDIEKTAKDLNSKFGFQLPDRPPPGNRPPRGNKARGGIVNIHPALPKPLAGAEQSHGEPLGVSSGCNAADLHAADSGADIDARR</sequence>
<organism evidence="2 3">
    <name type="scientific">Polyrhizophydium stewartii</name>
    <dbReference type="NCBI Taxonomy" id="2732419"/>
    <lineage>
        <taxon>Eukaryota</taxon>
        <taxon>Fungi</taxon>
        <taxon>Fungi incertae sedis</taxon>
        <taxon>Chytridiomycota</taxon>
        <taxon>Chytridiomycota incertae sedis</taxon>
        <taxon>Chytridiomycetes</taxon>
        <taxon>Rhizophydiales</taxon>
        <taxon>Rhizophydiales incertae sedis</taxon>
        <taxon>Polyrhizophydium</taxon>
    </lineage>
</organism>
<keyword evidence="3" id="KW-1185">Reference proteome</keyword>
<name>A0ABR4NGY1_9FUNG</name>
<dbReference type="Proteomes" id="UP001527925">
    <property type="component" value="Unassembled WGS sequence"/>
</dbReference>
<reference evidence="2 3" key="1">
    <citation type="submission" date="2023-09" db="EMBL/GenBank/DDBJ databases">
        <title>Pangenome analysis of Batrachochytrium dendrobatidis and related Chytrids.</title>
        <authorList>
            <person name="Yacoub M.N."/>
            <person name="Stajich J.E."/>
            <person name="James T.Y."/>
        </authorList>
    </citation>
    <scope>NUCLEOTIDE SEQUENCE [LARGE SCALE GENOMIC DNA]</scope>
    <source>
        <strain evidence="2 3">JEL0888</strain>
    </source>
</reference>
<feature type="region of interest" description="Disordered" evidence="1">
    <location>
        <begin position="1"/>
        <end position="89"/>
    </location>
</feature>
<evidence type="ECO:0000313" key="2">
    <source>
        <dbReference type="EMBL" id="KAL2918793.1"/>
    </source>
</evidence>
<accession>A0ABR4NGY1</accession>
<evidence type="ECO:0000313" key="3">
    <source>
        <dbReference type="Proteomes" id="UP001527925"/>
    </source>
</evidence>
<evidence type="ECO:0000256" key="1">
    <source>
        <dbReference type="SAM" id="MobiDB-lite"/>
    </source>
</evidence>
<feature type="compositionally biased region" description="Low complexity" evidence="1">
    <location>
        <begin position="33"/>
        <end position="42"/>
    </location>
</feature>
<comment type="caution">
    <text evidence="2">The sequence shown here is derived from an EMBL/GenBank/DDBJ whole genome shotgun (WGS) entry which is preliminary data.</text>
</comment>
<proteinExistence type="predicted"/>